<proteinExistence type="predicted"/>
<accession>A0ABW0PJQ2</accession>
<dbReference type="RefSeq" id="WP_379723488.1">
    <property type="nucleotide sequence ID" value="NZ_JBHSMS010000053.1"/>
</dbReference>
<dbReference type="Proteomes" id="UP001596031">
    <property type="component" value="Unassembled WGS sequence"/>
</dbReference>
<dbReference type="EMBL" id="JBHSMS010000053">
    <property type="protein sequence ID" value="MFC5512710.1"/>
    <property type="molecule type" value="Genomic_DNA"/>
</dbReference>
<evidence type="ECO:0000256" key="1">
    <source>
        <dbReference type="SAM" id="MobiDB-lite"/>
    </source>
</evidence>
<protein>
    <submittedName>
        <fullName evidence="2">Uncharacterized protein</fullName>
    </submittedName>
</protein>
<name>A0ABW0PJQ2_9BURK</name>
<reference evidence="3" key="1">
    <citation type="journal article" date="2019" name="Int. J. Syst. Evol. Microbiol.">
        <title>The Global Catalogue of Microorganisms (GCM) 10K type strain sequencing project: providing services to taxonomists for standard genome sequencing and annotation.</title>
        <authorList>
            <consortium name="The Broad Institute Genomics Platform"/>
            <consortium name="The Broad Institute Genome Sequencing Center for Infectious Disease"/>
            <person name="Wu L."/>
            <person name="Ma J."/>
        </authorList>
    </citation>
    <scope>NUCLEOTIDE SEQUENCE [LARGE SCALE GENOMIC DNA]</scope>
    <source>
        <strain evidence="3">CCUG 38813</strain>
    </source>
</reference>
<gene>
    <name evidence="2" type="ORF">ACFPOU_16480</name>
</gene>
<feature type="region of interest" description="Disordered" evidence="1">
    <location>
        <begin position="35"/>
        <end position="56"/>
    </location>
</feature>
<sequence length="56" mass="6388">MTKRIGNKHEAQHRGIEERLDIRRTNIAREAVKQATARAKYRNQVKNQPSMSASAA</sequence>
<evidence type="ECO:0000313" key="3">
    <source>
        <dbReference type="Proteomes" id="UP001596031"/>
    </source>
</evidence>
<keyword evidence="3" id="KW-1185">Reference proteome</keyword>
<feature type="compositionally biased region" description="Polar residues" evidence="1">
    <location>
        <begin position="44"/>
        <end position="56"/>
    </location>
</feature>
<organism evidence="2 3">
    <name type="scientific">Massilia jejuensis</name>
    <dbReference type="NCBI Taxonomy" id="648894"/>
    <lineage>
        <taxon>Bacteria</taxon>
        <taxon>Pseudomonadati</taxon>
        <taxon>Pseudomonadota</taxon>
        <taxon>Betaproteobacteria</taxon>
        <taxon>Burkholderiales</taxon>
        <taxon>Oxalobacteraceae</taxon>
        <taxon>Telluria group</taxon>
        <taxon>Massilia</taxon>
    </lineage>
</organism>
<comment type="caution">
    <text evidence="2">The sequence shown here is derived from an EMBL/GenBank/DDBJ whole genome shotgun (WGS) entry which is preliminary data.</text>
</comment>
<evidence type="ECO:0000313" key="2">
    <source>
        <dbReference type="EMBL" id="MFC5512710.1"/>
    </source>
</evidence>